<keyword evidence="2" id="KW-0677">Repeat</keyword>
<dbReference type="SUPFAM" id="SSF50978">
    <property type="entry name" value="WD40 repeat-like"/>
    <property type="match status" value="1"/>
</dbReference>
<dbReference type="PROSITE" id="PS50082">
    <property type="entry name" value="WD_REPEATS_2"/>
    <property type="match status" value="1"/>
</dbReference>
<dbReference type="SMART" id="SM00320">
    <property type="entry name" value="WD40"/>
    <property type="match status" value="1"/>
</dbReference>
<keyword evidence="1 3" id="KW-0853">WD repeat</keyword>
<evidence type="ECO:0000313" key="5">
    <source>
        <dbReference type="EMBL" id="RRT59967.1"/>
    </source>
</evidence>
<evidence type="ECO:0000256" key="2">
    <source>
        <dbReference type="ARBA" id="ARBA00022737"/>
    </source>
</evidence>
<dbReference type="InterPro" id="IPR015943">
    <property type="entry name" value="WD40/YVTN_repeat-like_dom_sf"/>
</dbReference>
<comment type="caution">
    <text evidence="5">The sequence shown here is derived from an EMBL/GenBank/DDBJ whole genome shotgun (WGS) entry which is preliminary data.</text>
</comment>
<reference evidence="5 6" key="1">
    <citation type="journal article" date="2014" name="Agronomy (Basel)">
        <title>A Draft Genome Sequence for Ensete ventricosum, the Drought-Tolerant Tree Against Hunger.</title>
        <authorList>
            <person name="Harrison J."/>
            <person name="Moore K.A."/>
            <person name="Paszkiewicz K."/>
            <person name="Jones T."/>
            <person name="Grant M."/>
            <person name="Ambacheew D."/>
            <person name="Muzemil S."/>
            <person name="Studholme D.J."/>
        </authorList>
    </citation>
    <scope>NUCLEOTIDE SEQUENCE [LARGE SCALE GENOMIC DNA]</scope>
</reference>
<dbReference type="InterPro" id="IPR001680">
    <property type="entry name" value="WD40_rpt"/>
</dbReference>
<dbReference type="AlphaFoldDB" id="A0A426Z7K7"/>
<dbReference type="PROSITE" id="PS50294">
    <property type="entry name" value="WD_REPEATS_REGION"/>
    <property type="match status" value="1"/>
</dbReference>
<accession>A0A426Z7K7</accession>
<dbReference type="Gene3D" id="2.130.10.10">
    <property type="entry name" value="YVTN repeat-like/Quinoprotein amine dehydrogenase"/>
    <property type="match status" value="1"/>
</dbReference>
<evidence type="ECO:0000256" key="4">
    <source>
        <dbReference type="SAM" id="MobiDB-lite"/>
    </source>
</evidence>
<feature type="region of interest" description="Disordered" evidence="4">
    <location>
        <begin position="311"/>
        <end position="341"/>
    </location>
</feature>
<evidence type="ECO:0000256" key="1">
    <source>
        <dbReference type="ARBA" id="ARBA00022574"/>
    </source>
</evidence>
<evidence type="ECO:0000313" key="6">
    <source>
        <dbReference type="Proteomes" id="UP000287651"/>
    </source>
</evidence>
<dbReference type="InterPro" id="IPR036322">
    <property type="entry name" value="WD40_repeat_dom_sf"/>
</dbReference>
<feature type="repeat" description="WD" evidence="3">
    <location>
        <begin position="408"/>
        <end position="449"/>
    </location>
</feature>
<dbReference type="EMBL" id="AMZH03007987">
    <property type="protein sequence ID" value="RRT59967.1"/>
    <property type="molecule type" value="Genomic_DNA"/>
</dbReference>
<evidence type="ECO:0000256" key="3">
    <source>
        <dbReference type="PROSITE-ProRule" id="PRU00221"/>
    </source>
</evidence>
<proteinExistence type="predicted"/>
<organism evidence="5 6">
    <name type="scientific">Ensete ventricosum</name>
    <name type="common">Abyssinian banana</name>
    <name type="synonym">Musa ensete</name>
    <dbReference type="NCBI Taxonomy" id="4639"/>
    <lineage>
        <taxon>Eukaryota</taxon>
        <taxon>Viridiplantae</taxon>
        <taxon>Streptophyta</taxon>
        <taxon>Embryophyta</taxon>
        <taxon>Tracheophyta</taxon>
        <taxon>Spermatophyta</taxon>
        <taxon>Magnoliopsida</taxon>
        <taxon>Liliopsida</taxon>
        <taxon>Zingiberales</taxon>
        <taxon>Musaceae</taxon>
        <taxon>Ensete</taxon>
    </lineage>
</organism>
<feature type="region of interest" description="Disordered" evidence="4">
    <location>
        <begin position="450"/>
        <end position="490"/>
    </location>
</feature>
<sequence length="537" mass="59262">MREKKEEKKKKEKPQTSELRSRPSTTPHVFVSWFREVESEEEVGEKDCYFEPLDRIPSSVSYLVDLPSDSDEDEDDDVRISFASAIAPPTDLRCVTFSREEFLVEHDDNPDLGGYDYDVWMAEPTSIKERRRRLLQGMGFASSKDLAAALRSRSSNLKAVSTARPASGEHALESELPPPYPAPSQNQLAIFKCRSENELTRGAPPSAEPALPRAASAPPTLWGHSAQKRTGDGSGGAGVRETKEGGSLVPTNGGVCRVKNLDTGKEFVVSELGRDGTWRRLNDGQIASQMSMEEFDQFLGNSPIVKELMRRANQRGSGREPQSNDQSVPSLGGSKSSKSGFRKKRGWLKNIKFVANSVTGLITEKEKGDAGSRAAGKSSADSSSELMKVRQHGKSYKELTGLYMTQEIHAHQGSIWSIKFSLDGRHLASAGEDRVVRVWQVQECDILSSPLRRQDARSSRGSMADGSPERSPLLGTQPSKSTKKNKSRKRSVPDYIVMPEVIFSLSEKPVCSLEGHLDDILDLSWSKSQVHPALLPF</sequence>
<feature type="compositionally biased region" description="Basic residues" evidence="4">
    <location>
        <begin position="481"/>
        <end position="490"/>
    </location>
</feature>
<gene>
    <name evidence="5" type="ORF">B296_00010632</name>
</gene>
<dbReference type="Pfam" id="PF00400">
    <property type="entry name" value="WD40"/>
    <property type="match status" value="1"/>
</dbReference>
<dbReference type="Proteomes" id="UP000287651">
    <property type="component" value="Unassembled WGS sequence"/>
</dbReference>
<dbReference type="PANTHER" id="PTHR14221:SF67">
    <property type="entry name" value="WD REPEAT-CONTAINING PROTEIN 44-LIKE"/>
    <property type="match status" value="1"/>
</dbReference>
<feature type="region of interest" description="Disordered" evidence="4">
    <location>
        <begin position="199"/>
        <end position="251"/>
    </location>
</feature>
<dbReference type="PANTHER" id="PTHR14221">
    <property type="entry name" value="WD REPEAT DOMAIN 44"/>
    <property type="match status" value="1"/>
</dbReference>
<feature type="region of interest" description="Disordered" evidence="4">
    <location>
        <begin position="365"/>
        <end position="389"/>
    </location>
</feature>
<feature type="compositionally biased region" description="Polar residues" evidence="4">
    <location>
        <begin position="314"/>
        <end position="329"/>
    </location>
</feature>
<protein>
    <submittedName>
        <fullName evidence="5">Uncharacterized protein</fullName>
    </submittedName>
</protein>
<name>A0A426Z7K7_ENSVE</name>
<feature type="region of interest" description="Disordered" evidence="4">
    <location>
        <begin position="1"/>
        <end position="25"/>
    </location>
</feature>
<dbReference type="InterPro" id="IPR040324">
    <property type="entry name" value="WDR44/Dgr2"/>
</dbReference>
<feature type="region of interest" description="Disordered" evidence="4">
    <location>
        <begin position="155"/>
        <end position="185"/>
    </location>
</feature>